<dbReference type="Proteomes" id="UP000293638">
    <property type="component" value="Unassembled WGS sequence"/>
</dbReference>
<feature type="transmembrane region" description="Helical" evidence="7">
    <location>
        <begin position="115"/>
        <end position="137"/>
    </location>
</feature>
<name>A0A4Q7NT39_9ACTN</name>
<dbReference type="EMBL" id="SGXD01000002">
    <property type="protein sequence ID" value="RZS89958.1"/>
    <property type="molecule type" value="Genomic_DNA"/>
</dbReference>
<keyword evidence="3 7" id="KW-0812">Transmembrane</keyword>
<dbReference type="OrthoDB" id="9808136at2"/>
<evidence type="ECO:0000256" key="2">
    <source>
        <dbReference type="ARBA" id="ARBA00022475"/>
    </source>
</evidence>
<sequence>MSTVDTPVTAGGPDARLPEGDPGEGLSRGERLAALAQQRGSLVVLLLTVLVASLVFDTFGSVDNLRDICLQSSFLAVVALGMSFVILTGGIDLSVGSVYALGGVVAAWASSHGTVAALVAPVVVCGAVGLLNGLLIVRAGMAPFIVTLTTLLFARGLLLSVTTEGSVTRVVPSGSAFATMGQGSALGIGYPVWIAVGLYALGVLVLQRTGFGQTVLAIGSNEDAARLMGLPVGSVLLRVYVMSGVLAGFGGALAAAQASSGVTTTGVGLELSAISAVVIGGTLLTGGAGTTGGTLAGVLLLGVIANIINQIGFSNSNWQSVVNGGFLVLVVVIQTFLARRQRL</sequence>
<feature type="transmembrane region" description="Helical" evidence="7">
    <location>
        <begin position="42"/>
        <end position="62"/>
    </location>
</feature>
<comment type="caution">
    <text evidence="8">The sequence shown here is derived from an EMBL/GenBank/DDBJ whole genome shotgun (WGS) entry which is preliminary data.</text>
</comment>
<evidence type="ECO:0000313" key="8">
    <source>
        <dbReference type="EMBL" id="RZS89958.1"/>
    </source>
</evidence>
<evidence type="ECO:0000256" key="5">
    <source>
        <dbReference type="ARBA" id="ARBA00023136"/>
    </source>
</evidence>
<keyword evidence="9" id="KW-1185">Reference proteome</keyword>
<dbReference type="PANTHER" id="PTHR32196:SF63">
    <property type="entry name" value="INNER MEMBRANE ABC TRANSPORTER PERMEASE PROTEIN YJFF"/>
    <property type="match status" value="1"/>
</dbReference>
<dbReference type="CDD" id="cd06579">
    <property type="entry name" value="TM_PBP1_transp_AraH_like"/>
    <property type="match status" value="1"/>
</dbReference>
<keyword evidence="5 7" id="KW-0472">Membrane</keyword>
<feature type="region of interest" description="Disordered" evidence="6">
    <location>
        <begin position="1"/>
        <end position="25"/>
    </location>
</feature>
<feature type="transmembrane region" description="Helical" evidence="7">
    <location>
        <begin position="235"/>
        <end position="255"/>
    </location>
</feature>
<comment type="subcellular location">
    <subcellularLocation>
        <location evidence="1">Cell membrane</location>
        <topology evidence="1">Multi-pass membrane protein</topology>
    </subcellularLocation>
</comment>
<feature type="transmembrane region" description="Helical" evidence="7">
    <location>
        <begin position="144"/>
        <end position="163"/>
    </location>
</feature>
<dbReference type="InterPro" id="IPR001851">
    <property type="entry name" value="ABC_transp_permease"/>
</dbReference>
<evidence type="ECO:0000256" key="1">
    <source>
        <dbReference type="ARBA" id="ARBA00004651"/>
    </source>
</evidence>
<feature type="transmembrane region" description="Helical" evidence="7">
    <location>
        <begin position="183"/>
        <end position="206"/>
    </location>
</feature>
<keyword evidence="4 7" id="KW-1133">Transmembrane helix</keyword>
<evidence type="ECO:0000256" key="6">
    <source>
        <dbReference type="SAM" id="MobiDB-lite"/>
    </source>
</evidence>
<dbReference type="GO" id="GO:0005886">
    <property type="term" value="C:plasma membrane"/>
    <property type="evidence" value="ECO:0007669"/>
    <property type="project" value="UniProtKB-SubCell"/>
</dbReference>
<accession>A0A4Q7NT39</accession>
<organism evidence="8 9">
    <name type="scientific">Motilibacter rhizosphaerae</name>
    <dbReference type="NCBI Taxonomy" id="598652"/>
    <lineage>
        <taxon>Bacteria</taxon>
        <taxon>Bacillati</taxon>
        <taxon>Actinomycetota</taxon>
        <taxon>Actinomycetes</taxon>
        <taxon>Motilibacterales</taxon>
        <taxon>Motilibacteraceae</taxon>
        <taxon>Motilibacter</taxon>
    </lineage>
</organism>
<feature type="transmembrane region" description="Helical" evidence="7">
    <location>
        <begin position="318"/>
        <end position="338"/>
    </location>
</feature>
<feature type="transmembrane region" description="Helical" evidence="7">
    <location>
        <begin position="267"/>
        <end position="286"/>
    </location>
</feature>
<feature type="transmembrane region" description="Helical" evidence="7">
    <location>
        <begin position="293"/>
        <end position="312"/>
    </location>
</feature>
<keyword evidence="2" id="KW-1003">Cell membrane</keyword>
<evidence type="ECO:0000256" key="4">
    <source>
        <dbReference type="ARBA" id="ARBA00022989"/>
    </source>
</evidence>
<dbReference type="Pfam" id="PF02653">
    <property type="entry name" value="BPD_transp_2"/>
    <property type="match status" value="1"/>
</dbReference>
<protein>
    <submittedName>
        <fullName evidence="8">Monosaccharide ABC transporter membrane protein (CUT2 family)</fullName>
    </submittedName>
</protein>
<evidence type="ECO:0000256" key="7">
    <source>
        <dbReference type="SAM" id="Phobius"/>
    </source>
</evidence>
<dbReference type="AlphaFoldDB" id="A0A4Q7NT39"/>
<gene>
    <name evidence="8" type="ORF">EV189_1740</name>
</gene>
<feature type="transmembrane region" description="Helical" evidence="7">
    <location>
        <begin position="74"/>
        <end position="95"/>
    </location>
</feature>
<evidence type="ECO:0000256" key="3">
    <source>
        <dbReference type="ARBA" id="ARBA00022692"/>
    </source>
</evidence>
<reference evidence="8 9" key="1">
    <citation type="submission" date="2019-02" db="EMBL/GenBank/DDBJ databases">
        <title>Genomic Encyclopedia of Type Strains, Phase IV (KMG-IV): sequencing the most valuable type-strain genomes for metagenomic binning, comparative biology and taxonomic classification.</title>
        <authorList>
            <person name="Goeker M."/>
        </authorList>
    </citation>
    <scope>NUCLEOTIDE SEQUENCE [LARGE SCALE GENOMIC DNA]</scope>
    <source>
        <strain evidence="8 9">DSM 45622</strain>
    </source>
</reference>
<evidence type="ECO:0000313" key="9">
    <source>
        <dbReference type="Proteomes" id="UP000293638"/>
    </source>
</evidence>
<proteinExistence type="predicted"/>
<dbReference type="RefSeq" id="WP_130492484.1">
    <property type="nucleotide sequence ID" value="NZ_SGXD01000002.1"/>
</dbReference>
<dbReference type="GO" id="GO:0022857">
    <property type="term" value="F:transmembrane transporter activity"/>
    <property type="evidence" value="ECO:0007669"/>
    <property type="project" value="InterPro"/>
</dbReference>
<dbReference type="PANTHER" id="PTHR32196">
    <property type="entry name" value="ABC TRANSPORTER PERMEASE PROTEIN YPHD-RELATED-RELATED"/>
    <property type="match status" value="1"/>
</dbReference>